<reference evidence="1" key="1">
    <citation type="submission" date="2018-02" db="EMBL/GenBank/DDBJ databases">
        <title>Rhizophora mucronata_Transcriptome.</title>
        <authorList>
            <person name="Meera S.P."/>
            <person name="Sreeshan A."/>
            <person name="Augustine A."/>
        </authorList>
    </citation>
    <scope>NUCLEOTIDE SEQUENCE</scope>
    <source>
        <tissue evidence="1">Leaf</tissue>
    </source>
</reference>
<organism evidence="1">
    <name type="scientific">Rhizophora mucronata</name>
    <name type="common">Asiatic mangrove</name>
    <dbReference type="NCBI Taxonomy" id="61149"/>
    <lineage>
        <taxon>Eukaryota</taxon>
        <taxon>Viridiplantae</taxon>
        <taxon>Streptophyta</taxon>
        <taxon>Embryophyta</taxon>
        <taxon>Tracheophyta</taxon>
        <taxon>Spermatophyta</taxon>
        <taxon>Magnoliopsida</taxon>
        <taxon>eudicotyledons</taxon>
        <taxon>Gunneridae</taxon>
        <taxon>Pentapetalae</taxon>
        <taxon>rosids</taxon>
        <taxon>fabids</taxon>
        <taxon>Malpighiales</taxon>
        <taxon>Rhizophoraceae</taxon>
        <taxon>Rhizophora</taxon>
    </lineage>
</organism>
<dbReference type="EMBL" id="GGEC01031515">
    <property type="protein sequence ID" value="MBX11999.1"/>
    <property type="molecule type" value="Transcribed_RNA"/>
</dbReference>
<protein>
    <submittedName>
        <fullName evidence="1">Uncharacterized protein</fullName>
    </submittedName>
</protein>
<dbReference type="AlphaFoldDB" id="A0A2P2L1Z3"/>
<evidence type="ECO:0000313" key="1">
    <source>
        <dbReference type="EMBL" id="MBX11999.1"/>
    </source>
</evidence>
<proteinExistence type="predicted"/>
<accession>A0A2P2L1Z3</accession>
<name>A0A2P2L1Z3_RHIMU</name>
<sequence>MYHRIIILEQILRSQGKKKKNKQAYRGYILVIFAQWPTTYSNRRTIN</sequence>